<keyword evidence="3" id="KW-1185">Reference proteome</keyword>
<protein>
    <submittedName>
        <fullName evidence="4">Uncharacterized protein LOC105229609 isoform X1</fullName>
    </submittedName>
</protein>
<name>A0ABM3JNA1_BACDO</name>
<evidence type="ECO:0000313" key="4">
    <source>
        <dbReference type="RefSeq" id="XP_049310684.1"/>
    </source>
</evidence>
<dbReference type="Proteomes" id="UP001652620">
    <property type="component" value="Chromosome 4"/>
</dbReference>
<proteinExistence type="predicted"/>
<evidence type="ECO:0000313" key="3">
    <source>
        <dbReference type="Proteomes" id="UP001652620"/>
    </source>
</evidence>
<dbReference type="RefSeq" id="XP_049310684.1">
    <property type="nucleotide sequence ID" value="XM_049454727.1"/>
</dbReference>
<organism evidence="3 4">
    <name type="scientific">Bactrocera dorsalis</name>
    <name type="common">Oriental fruit fly</name>
    <name type="synonym">Dacus dorsalis</name>
    <dbReference type="NCBI Taxonomy" id="27457"/>
    <lineage>
        <taxon>Eukaryota</taxon>
        <taxon>Metazoa</taxon>
        <taxon>Ecdysozoa</taxon>
        <taxon>Arthropoda</taxon>
        <taxon>Hexapoda</taxon>
        <taxon>Insecta</taxon>
        <taxon>Pterygota</taxon>
        <taxon>Neoptera</taxon>
        <taxon>Endopterygota</taxon>
        <taxon>Diptera</taxon>
        <taxon>Brachycera</taxon>
        <taxon>Muscomorpha</taxon>
        <taxon>Tephritoidea</taxon>
        <taxon>Tephritidae</taxon>
        <taxon>Bactrocera</taxon>
        <taxon>Bactrocera</taxon>
    </lineage>
</organism>
<evidence type="ECO:0000256" key="1">
    <source>
        <dbReference type="ARBA" id="ARBA00022460"/>
    </source>
</evidence>
<gene>
    <name evidence="4" type="primary">LOC105229609</name>
</gene>
<dbReference type="PROSITE" id="PS00233">
    <property type="entry name" value="CHIT_BIND_RR_1"/>
    <property type="match status" value="1"/>
</dbReference>
<dbReference type="PROSITE" id="PS51155">
    <property type="entry name" value="CHIT_BIND_RR_2"/>
    <property type="match status" value="1"/>
</dbReference>
<dbReference type="InterPro" id="IPR000618">
    <property type="entry name" value="Insect_cuticle"/>
</dbReference>
<sequence>MRLHIKHVCTYLCVYITRDKFNKVILLCFIVCTAADLKHPSDRNSELFKYNPSDVYTLPEDIDDEKPAVIFEGNVMRAKVEKLQNFNGNKKFKLDLKTQNGIEVTSVGKLKDDKTFVVSGSYSFTGADGKRYKTRYTADEFGYHPITELDLDIPDPQPIADAARNPNKFDSSNKDLLGGLKNRFQFLNQNLNLDISGSAQSGDDYKYSATNNNGYEYEVPIQQFETAPSIPSREYLPVK</sequence>
<evidence type="ECO:0000256" key="2">
    <source>
        <dbReference type="PROSITE-ProRule" id="PRU00497"/>
    </source>
</evidence>
<keyword evidence="1 2" id="KW-0193">Cuticle</keyword>
<dbReference type="Pfam" id="PF00379">
    <property type="entry name" value="Chitin_bind_4"/>
    <property type="match status" value="1"/>
</dbReference>
<reference evidence="4" key="1">
    <citation type="submission" date="2025-08" db="UniProtKB">
        <authorList>
            <consortium name="RefSeq"/>
        </authorList>
    </citation>
    <scope>IDENTIFICATION</scope>
    <source>
        <tissue evidence="4">Adult</tissue>
    </source>
</reference>
<dbReference type="InterPro" id="IPR031311">
    <property type="entry name" value="CHIT_BIND_RR_consensus"/>
</dbReference>
<dbReference type="GeneID" id="105229609"/>
<accession>A0ABM3JNA1</accession>